<evidence type="ECO:0000313" key="4">
    <source>
        <dbReference type="WBParaSite" id="SRAE_2000181800.1"/>
    </source>
</evidence>
<dbReference type="WormBase" id="SRAE_2000181800">
    <property type="protein sequence ID" value="SRP05575"/>
    <property type="gene ID" value="WBGene00262024"/>
</dbReference>
<feature type="domain" description="SHSP" evidence="1">
    <location>
        <begin position="33"/>
        <end position="108"/>
    </location>
</feature>
<dbReference type="InterPro" id="IPR008978">
    <property type="entry name" value="HSP20-like_chaperone"/>
</dbReference>
<sequence>MKRSYFNLNQPIIDYPYETNNEDGFVKSTYFHNSFILTFHLKNVNAKEIKFNVIGDNVRIEIIKEGKSKSAKFVKSSYKIYKLPEDVDSRSIKYMFNDNGDLVITGERQK</sequence>
<proteinExistence type="predicted"/>
<evidence type="ECO:0000313" key="3">
    <source>
        <dbReference type="Proteomes" id="UP000035682"/>
    </source>
</evidence>
<dbReference type="WBParaSite" id="SRAE_2000181800.1">
    <property type="protein sequence ID" value="SRAE_2000181800.1"/>
    <property type="gene ID" value="WBGene00262024"/>
</dbReference>
<dbReference type="SUPFAM" id="SSF49764">
    <property type="entry name" value="HSP20-like chaperones"/>
    <property type="match status" value="1"/>
</dbReference>
<dbReference type="EMBL" id="LN609529">
    <property type="protein sequence ID" value="CEF67153.1"/>
    <property type="molecule type" value="Genomic_DNA"/>
</dbReference>
<name>A0A090LG96_STRRB</name>
<dbReference type="Gene3D" id="2.60.40.790">
    <property type="match status" value="1"/>
</dbReference>
<dbReference type="Proteomes" id="UP000035682">
    <property type="component" value="Unplaced"/>
</dbReference>
<evidence type="ECO:0000313" key="2">
    <source>
        <dbReference type="EMBL" id="CEF67153.1"/>
    </source>
</evidence>
<dbReference type="RefSeq" id="XP_024506353.1">
    <property type="nucleotide sequence ID" value="XM_024652814.1"/>
</dbReference>
<gene>
    <name evidence="2 4 5" type="ORF">SRAE_2000181800</name>
</gene>
<evidence type="ECO:0000313" key="5">
    <source>
        <dbReference type="WormBase" id="SRAE_2000181800"/>
    </source>
</evidence>
<keyword evidence="3" id="KW-1185">Reference proteome</keyword>
<organism evidence="2">
    <name type="scientific">Strongyloides ratti</name>
    <name type="common">Parasitic roundworm</name>
    <dbReference type="NCBI Taxonomy" id="34506"/>
    <lineage>
        <taxon>Eukaryota</taxon>
        <taxon>Metazoa</taxon>
        <taxon>Ecdysozoa</taxon>
        <taxon>Nematoda</taxon>
        <taxon>Chromadorea</taxon>
        <taxon>Rhabditida</taxon>
        <taxon>Tylenchina</taxon>
        <taxon>Panagrolaimomorpha</taxon>
        <taxon>Strongyloidoidea</taxon>
        <taxon>Strongyloididae</taxon>
        <taxon>Strongyloides</taxon>
    </lineage>
</organism>
<dbReference type="CTD" id="36379518"/>
<accession>A0A090LG96</accession>
<dbReference type="GeneID" id="36379518"/>
<dbReference type="InterPro" id="IPR002068">
    <property type="entry name" value="A-crystallin/Hsp20_dom"/>
</dbReference>
<dbReference type="AlphaFoldDB" id="A0A090LG96"/>
<dbReference type="STRING" id="34506.A0A090LG96"/>
<reference evidence="2 3" key="1">
    <citation type="submission" date="2014-09" db="EMBL/GenBank/DDBJ databases">
        <authorList>
            <person name="Martin A.A."/>
        </authorList>
    </citation>
    <scope>NUCLEOTIDE SEQUENCE</scope>
    <source>
        <strain evidence="3">ED321</strain>
        <strain evidence="2">ED321 Heterogonic</strain>
    </source>
</reference>
<dbReference type="Pfam" id="PF00011">
    <property type="entry name" value="HSP20"/>
    <property type="match status" value="1"/>
</dbReference>
<reference evidence="4" key="2">
    <citation type="submission" date="2020-12" db="UniProtKB">
        <authorList>
            <consortium name="WormBaseParasite"/>
        </authorList>
    </citation>
    <scope>IDENTIFICATION</scope>
</reference>
<protein>
    <submittedName>
        <fullName evidence="2 4">Alpha crystallin/Hsp20 domain and HSP20-like chaperone domain-containing protein</fullName>
    </submittedName>
</protein>
<evidence type="ECO:0000259" key="1">
    <source>
        <dbReference type="Pfam" id="PF00011"/>
    </source>
</evidence>